<accession>A0A0B7BYD3</accession>
<evidence type="ECO:0000256" key="1">
    <source>
        <dbReference type="SAM" id="MobiDB-lite"/>
    </source>
</evidence>
<organism evidence="2">
    <name type="scientific">Arion vulgaris</name>
    <dbReference type="NCBI Taxonomy" id="1028688"/>
    <lineage>
        <taxon>Eukaryota</taxon>
        <taxon>Metazoa</taxon>
        <taxon>Spiralia</taxon>
        <taxon>Lophotrochozoa</taxon>
        <taxon>Mollusca</taxon>
        <taxon>Gastropoda</taxon>
        <taxon>Heterobranchia</taxon>
        <taxon>Euthyneura</taxon>
        <taxon>Panpulmonata</taxon>
        <taxon>Eupulmonata</taxon>
        <taxon>Stylommatophora</taxon>
        <taxon>Helicina</taxon>
        <taxon>Arionoidea</taxon>
        <taxon>Arionidae</taxon>
        <taxon>Arion</taxon>
    </lineage>
</organism>
<sequence length="94" mass="10481">ASSSYTQKKFREQNASSEDNNNLFIQPENQLLPSTDATKLVSLNNDIKPYYSYVPLRSAALKAISKMIPACSSEKVNKDENVNISVRCKKLSPV</sequence>
<feature type="region of interest" description="Disordered" evidence="1">
    <location>
        <begin position="1"/>
        <end position="28"/>
    </location>
</feature>
<name>A0A0B7BYD3_9EUPU</name>
<feature type="non-terminal residue" evidence="2">
    <location>
        <position position="94"/>
    </location>
</feature>
<gene>
    <name evidence="2" type="primary">ORF215026</name>
</gene>
<dbReference type="AlphaFoldDB" id="A0A0B7BYD3"/>
<protein>
    <submittedName>
        <fullName evidence="2">Uncharacterized protein</fullName>
    </submittedName>
</protein>
<dbReference type="EMBL" id="HACG01050335">
    <property type="protein sequence ID" value="CEK97200.1"/>
    <property type="molecule type" value="Transcribed_RNA"/>
</dbReference>
<evidence type="ECO:0000313" key="2">
    <source>
        <dbReference type="EMBL" id="CEK97200.1"/>
    </source>
</evidence>
<reference evidence="2" key="1">
    <citation type="submission" date="2014-12" db="EMBL/GenBank/DDBJ databases">
        <title>Insight into the proteome of Arion vulgaris.</title>
        <authorList>
            <person name="Aradska J."/>
            <person name="Bulat T."/>
            <person name="Smidak R."/>
            <person name="Sarate P."/>
            <person name="Gangsoo J."/>
            <person name="Sialana F."/>
            <person name="Bilban M."/>
            <person name="Lubec G."/>
        </authorList>
    </citation>
    <scope>NUCLEOTIDE SEQUENCE</scope>
    <source>
        <tissue evidence="2">Skin</tissue>
    </source>
</reference>
<proteinExistence type="predicted"/>
<feature type="non-terminal residue" evidence="2">
    <location>
        <position position="1"/>
    </location>
</feature>